<reference evidence="7" key="1">
    <citation type="submission" date="2023-03" db="EMBL/GenBank/DDBJ databases">
        <title>Massive genome expansion in bonnet fungi (Mycena s.s.) driven by repeated elements and novel gene families across ecological guilds.</title>
        <authorList>
            <consortium name="Lawrence Berkeley National Laboratory"/>
            <person name="Harder C.B."/>
            <person name="Miyauchi S."/>
            <person name="Viragh M."/>
            <person name="Kuo A."/>
            <person name="Thoen E."/>
            <person name="Andreopoulos B."/>
            <person name="Lu D."/>
            <person name="Skrede I."/>
            <person name="Drula E."/>
            <person name="Henrissat B."/>
            <person name="Morin E."/>
            <person name="Kohler A."/>
            <person name="Barry K."/>
            <person name="LaButti K."/>
            <person name="Morin E."/>
            <person name="Salamov A."/>
            <person name="Lipzen A."/>
            <person name="Mereny Z."/>
            <person name="Hegedus B."/>
            <person name="Baldrian P."/>
            <person name="Stursova M."/>
            <person name="Weitz H."/>
            <person name="Taylor A."/>
            <person name="Grigoriev I.V."/>
            <person name="Nagy L.G."/>
            <person name="Martin F."/>
            <person name="Kauserud H."/>
        </authorList>
    </citation>
    <scope>NUCLEOTIDE SEQUENCE</scope>
    <source>
        <strain evidence="7">9284</strain>
    </source>
</reference>
<dbReference type="InterPro" id="IPR006094">
    <property type="entry name" value="Oxid_FAD_bind_N"/>
</dbReference>
<keyword evidence="4" id="KW-0274">FAD</keyword>
<comment type="similarity">
    <text evidence="2">Belongs to the oxygen-dependent FAD-linked oxidoreductase family.</text>
</comment>
<dbReference type="PANTHER" id="PTHR42973:SF39">
    <property type="entry name" value="FAD-BINDING PCMH-TYPE DOMAIN-CONTAINING PROTEIN"/>
    <property type="match status" value="1"/>
</dbReference>
<gene>
    <name evidence="7" type="ORF">FB45DRAFT_922251</name>
</gene>
<dbReference type="Proteomes" id="UP001221142">
    <property type="component" value="Unassembled WGS sequence"/>
</dbReference>
<proteinExistence type="inferred from homology"/>
<evidence type="ECO:0000256" key="3">
    <source>
        <dbReference type="ARBA" id="ARBA00022630"/>
    </source>
</evidence>
<dbReference type="PANTHER" id="PTHR42973">
    <property type="entry name" value="BINDING OXIDOREDUCTASE, PUTATIVE (AFU_ORTHOLOGUE AFUA_1G17690)-RELATED"/>
    <property type="match status" value="1"/>
</dbReference>
<dbReference type="AlphaFoldDB" id="A0AAD7FI83"/>
<evidence type="ECO:0000256" key="4">
    <source>
        <dbReference type="ARBA" id="ARBA00022827"/>
    </source>
</evidence>
<keyword evidence="3" id="KW-0285">Flavoprotein</keyword>
<dbReference type="EMBL" id="JARKIF010000012">
    <property type="protein sequence ID" value="KAJ7625766.1"/>
    <property type="molecule type" value="Genomic_DNA"/>
</dbReference>
<protein>
    <recommendedName>
        <fullName evidence="6">FAD-binding PCMH-type domain-containing protein</fullName>
    </recommendedName>
</protein>
<dbReference type="InterPro" id="IPR050416">
    <property type="entry name" value="FAD-linked_Oxidoreductase"/>
</dbReference>
<organism evidence="7 8">
    <name type="scientific">Roridomyces roridus</name>
    <dbReference type="NCBI Taxonomy" id="1738132"/>
    <lineage>
        <taxon>Eukaryota</taxon>
        <taxon>Fungi</taxon>
        <taxon>Dikarya</taxon>
        <taxon>Basidiomycota</taxon>
        <taxon>Agaricomycotina</taxon>
        <taxon>Agaricomycetes</taxon>
        <taxon>Agaricomycetidae</taxon>
        <taxon>Agaricales</taxon>
        <taxon>Marasmiineae</taxon>
        <taxon>Mycenaceae</taxon>
        <taxon>Roridomyces</taxon>
    </lineage>
</organism>
<feature type="domain" description="FAD-binding PCMH-type" evidence="6">
    <location>
        <begin position="36"/>
        <end position="214"/>
    </location>
</feature>
<evidence type="ECO:0000313" key="8">
    <source>
        <dbReference type="Proteomes" id="UP001221142"/>
    </source>
</evidence>
<dbReference type="PROSITE" id="PS51387">
    <property type="entry name" value="FAD_PCMH"/>
    <property type="match status" value="1"/>
</dbReference>
<dbReference type="InterPro" id="IPR036318">
    <property type="entry name" value="FAD-bd_PCMH-like_sf"/>
</dbReference>
<evidence type="ECO:0000313" key="7">
    <source>
        <dbReference type="EMBL" id="KAJ7625766.1"/>
    </source>
</evidence>
<dbReference type="GO" id="GO:0016491">
    <property type="term" value="F:oxidoreductase activity"/>
    <property type="evidence" value="ECO:0007669"/>
    <property type="project" value="UniProtKB-KW"/>
</dbReference>
<keyword evidence="5" id="KW-0560">Oxidoreductase</keyword>
<evidence type="ECO:0000256" key="5">
    <source>
        <dbReference type="ARBA" id="ARBA00023002"/>
    </source>
</evidence>
<sequence length="484" mass="54023">MAATIAGITGKQFSPQAKDYGLWKWQYAASSHAVDHDMNPGLIVQPRNKDDIKRVIAYAKQNNKAIAIRTGGHQYSGASSTGQEGILLDLKTTFQAPDDLAYFEKGSRSYVRASVSHSLGAFNAFLGTHHVFVPHGQCTEVHVGGHVQTGGYGQLGRSFGLFGDHVISLEIIDHAGQEREITRASDPELFFAWLGGSPGNFGVLTHFSIQVHRDADHVGSLGLRAVHLYDEAKLRKLMGHLAEMSDDENTPRNYDLCISVLSGSFDIGGLMGGLDDKMREEHPEIFGHDGVPLWPRMIVVYAQWVPFSPTDKPDMTFFSSLQTGCFFQSHVEKKPMSKLTAQWIFRNTREFDLPYVKRTYLTKSKTLVKDGWVDWVVGRMNEIVQPSGNGQWLSAQLQVFGGKHSMFTRNAGNGTSYSAIGANGIFSKEDRRVLWGSYGSFDLDSVWHTYHDDRPKYERLMRARKLADPHGTFTPNTFCVKRAE</sequence>
<comment type="cofactor">
    <cofactor evidence="1">
        <name>FAD</name>
        <dbReference type="ChEBI" id="CHEBI:57692"/>
    </cofactor>
</comment>
<dbReference type="Gene3D" id="3.30.465.10">
    <property type="match status" value="1"/>
</dbReference>
<evidence type="ECO:0000259" key="6">
    <source>
        <dbReference type="PROSITE" id="PS51387"/>
    </source>
</evidence>
<comment type="caution">
    <text evidence="7">The sequence shown here is derived from an EMBL/GenBank/DDBJ whole genome shotgun (WGS) entry which is preliminary data.</text>
</comment>
<accession>A0AAD7FI83</accession>
<name>A0AAD7FI83_9AGAR</name>
<dbReference type="Pfam" id="PF01565">
    <property type="entry name" value="FAD_binding_4"/>
    <property type="match status" value="1"/>
</dbReference>
<evidence type="ECO:0000256" key="2">
    <source>
        <dbReference type="ARBA" id="ARBA00005466"/>
    </source>
</evidence>
<dbReference type="GO" id="GO:0071949">
    <property type="term" value="F:FAD binding"/>
    <property type="evidence" value="ECO:0007669"/>
    <property type="project" value="InterPro"/>
</dbReference>
<evidence type="ECO:0000256" key="1">
    <source>
        <dbReference type="ARBA" id="ARBA00001974"/>
    </source>
</evidence>
<keyword evidence="8" id="KW-1185">Reference proteome</keyword>
<dbReference type="InterPro" id="IPR016169">
    <property type="entry name" value="FAD-bd_PCMH_sub2"/>
</dbReference>
<dbReference type="InterPro" id="IPR016166">
    <property type="entry name" value="FAD-bd_PCMH"/>
</dbReference>
<dbReference type="SUPFAM" id="SSF56176">
    <property type="entry name" value="FAD-binding/transporter-associated domain-like"/>
    <property type="match status" value="1"/>
</dbReference>